<sequence>MDDAFGAANLRRQRLPRPARHGDLSPAETMETVPGPGPEAASEAASEPRSRAGQAGQEGQAGEGQTVAMEEVRSPAAPASESPADPRTRSPFAVCQVLTPPQETLRQVKLLWRPKTGSPQWALKLYSPVPCGSCCDNRGSWAEHVAAAAAAIVFTLLTNHVQRHPIILCEADSDHGNAFSAAFPSTWTSQRKVLPKWKLLQLVSKIQGHHSKDTAFIHRIHREIMTDADGPWRCQTCKKICSATHQFCGVCGISWHLCADPSYQPPQRQTKAQRSVQWNYANPWTDQDWEDPQWDPQQSDHSQWTASPRRRTSSRRRPSKKATKKVAETPKGAKGKGKNASVDQDRMGPPPLPTNPVDPPWLQSMSSIAATMPPPIQQNAEDKQLKSLMAVLKKHSDTLPPEVQNMVNEAAIKEGQQQTKQLHAVVAAHGRARKELQQAQLARFQLHNAWRGFLSQAVTQWQGYSAQFLEQEKQMNERVNTAMEALNQAKESLAKAKSTAGVEAKEDTMAISDEEPDKEIAGSTADRIQEGLTNLQSSLEALQSSAEQMVEDEQKALKRPRLDTGQLDSAKPSELPGAASGFG</sequence>
<feature type="compositionally biased region" description="Basic residues" evidence="2">
    <location>
        <begin position="308"/>
        <end position="324"/>
    </location>
</feature>
<comment type="caution">
    <text evidence="3">The sequence shown here is derived from an EMBL/GenBank/DDBJ whole genome shotgun (WGS) entry which is preliminary data.</text>
</comment>
<dbReference type="EMBL" id="CAMXCT030003657">
    <property type="protein sequence ID" value="CAL4792914.1"/>
    <property type="molecule type" value="Genomic_DNA"/>
</dbReference>
<keyword evidence="1" id="KW-0175">Coiled coil</keyword>
<feature type="compositionally biased region" description="Pro residues" evidence="2">
    <location>
        <begin position="348"/>
        <end position="358"/>
    </location>
</feature>
<evidence type="ECO:0000313" key="5">
    <source>
        <dbReference type="Proteomes" id="UP001152797"/>
    </source>
</evidence>
<evidence type="ECO:0000256" key="1">
    <source>
        <dbReference type="SAM" id="Coils"/>
    </source>
</evidence>
<keyword evidence="5" id="KW-1185">Reference proteome</keyword>
<protein>
    <submittedName>
        <fullName evidence="3">Uncharacterized protein</fullName>
    </submittedName>
</protein>
<feature type="coiled-coil region" evidence="1">
    <location>
        <begin position="469"/>
        <end position="499"/>
    </location>
</feature>
<feature type="region of interest" description="Disordered" evidence="2">
    <location>
        <begin position="1"/>
        <end position="89"/>
    </location>
</feature>
<feature type="compositionally biased region" description="Low complexity" evidence="2">
    <location>
        <begin position="74"/>
        <end position="85"/>
    </location>
</feature>
<accession>A0A9P1D9F8</accession>
<organism evidence="3">
    <name type="scientific">Cladocopium goreaui</name>
    <dbReference type="NCBI Taxonomy" id="2562237"/>
    <lineage>
        <taxon>Eukaryota</taxon>
        <taxon>Sar</taxon>
        <taxon>Alveolata</taxon>
        <taxon>Dinophyceae</taxon>
        <taxon>Suessiales</taxon>
        <taxon>Symbiodiniaceae</taxon>
        <taxon>Cladocopium</taxon>
    </lineage>
</organism>
<evidence type="ECO:0000313" key="4">
    <source>
        <dbReference type="EMBL" id="CAL1158977.1"/>
    </source>
</evidence>
<reference evidence="4" key="2">
    <citation type="submission" date="2024-04" db="EMBL/GenBank/DDBJ databases">
        <authorList>
            <person name="Chen Y."/>
            <person name="Shah S."/>
            <person name="Dougan E. K."/>
            <person name="Thang M."/>
            <person name="Chan C."/>
        </authorList>
    </citation>
    <scope>NUCLEOTIDE SEQUENCE [LARGE SCALE GENOMIC DNA]</scope>
</reference>
<evidence type="ECO:0000256" key="2">
    <source>
        <dbReference type="SAM" id="MobiDB-lite"/>
    </source>
</evidence>
<dbReference type="EMBL" id="CAMXCT020003657">
    <property type="protein sequence ID" value="CAL1158977.1"/>
    <property type="molecule type" value="Genomic_DNA"/>
</dbReference>
<dbReference type="EMBL" id="CAMXCT010003657">
    <property type="protein sequence ID" value="CAI4005602.1"/>
    <property type="molecule type" value="Genomic_DNA"/>
</dbReference>
<feature type="region of interest" description="Disordered" evidence="2">
    <location>
        <begin position="543"/>
        <end position="583"/>
    </location>
</feature>
<feature type="compositionally biased region" description="Low complexity" evidence="2">
    <location>
        <begin position="38"/>
        <end position="65"/>
    </location>
</feature>
<proteinExistence type="predicted"/>
<evidence type="ECO:0000313" key="3">
    <source>
        <dbReference type="EMBL" id="CAI4005602.1"/>
    </source>
</evidence>
<reference evidence="3" key="1">
    <citation type="submission" date="2022-10" db="EMBL/GenBank/DDBJ databases">
        <authorList>
            <person name="Chen Y."/>
            <person name="Dougan E. K."/>
            <person name="Chan C."/>
            <person name="Rhodes N."/>
            <person name="Thang M."/>
        </authorList>
    </citation>
    <scope>NUCLEOTIDE SEQUENCE</scope>
</reference>
<feature type="compositionally biased region" description="Basic and acidic residues" evidence="2">
    <location>
        <begin position="552"/>
        <end position="562"/>
    </location>
</feature>
<name>A0A9P1D9F8_9DINO</name>
<dbReference type="Proteomes" id="UP001152797">
    <property type="component" value="Unassembled WGS sequence"/>
</dbReference>
<feature type="region of interest" description="Disordered" evidence="2">
    <location>
        <begin position="283"/>
        <end position="358"/>
    </location>
</feature>
<dbReference type="AlphaFoldDB" id="A0A9P1D9F8"/>
<gene>
    <name evidence="3" type="ORF">C1SCF055_LOCUS31311</name>
</gene>